<reference evidence="11" key="2">
    <citation type="submission" date="2025-09" db="UniProtKB">
        <authorList>
            <consortium name="Ensembl"/>
        </authorList>
    </citation>
    <scope>IDENTIFICATION</scope>
</reference>
<keyword evidence="6" id="KW-0675">Receptor</keyword>
<evidence type="ECO:0000256" key="4">
    <source>
        <dbReference type="ARBA" id="ARBA00022989"/>
    </source>
</evidence>
<dbReference type="Gene3D" id="3.40.50.11530">
    <property type="match status" value="1"/>
</dbReference>
<dbReference type="InterPro" id="IPR003961">
    <property type="entry name" value="FN3_dom"/>
</dbReference>
<evidence type="ECO:0000256" key="1">
    <source>
        <dbReference type="ARBA" id="ARBA00004479"/>
    </source>
</evidence>
<evidence type="ECO:0000256" key="2">
    <source>
        <dbReference type="ARBA" id="ARBA00022692"/>
    </source>
</evidence>
<dbReference type="Pfam" id="PF08357">
    <property type="entry name" value="SEFIR"/>
    <property type="match status" value="1"/>
</dbReference>
<dbReference type="Proteomes" id="UP000472271">
    <property type="component" value="Unassembled WGS sequence"/>
</dbReference>
<protein>
    <submittedName>
        <fullName evidence="11">Si:ch211-207e14.4</fullName>
    </submittedName>
</protein>
<evidence type="ECO:0000313" key="12">
    <source>
        <dbReference type="Proteomes" id="UP000472271"/>
    </source>
</evidence>
<dbReference type="InterPro" id="IPR031951">
    <property type="entry name" value="IL17R_D_N"/>
</dbReference>
<evidence type="ECO:0000256" key="5">
    <source>
        <dbReference type="ARBA" id="ARBA00023136"/>
    </source>
</evidence>
<keyword evidence="4 8" id="KW-1133">Transmembrane helix</keyword>
<dbReference type="InParanoid" id="A0A672ZBL9"/>
<accession>A0A672ZBL9</accession>
<evidence type="ECO:0000256" key="9">
    <source>
        <dbReference type="SAM" id="SignalP"/>
    </source>
</evidence>
<dbReference type="Gene3D" id="2.60.40.10">
    <property type="entry name" value="Immunoglobulins"/>
    <property type="match status" value="1"/>
</dbReference>
<dbReference type="InterPro" id="IPR013783">
    <property type="entry name" value="Ig-like_fold"/>
</dbReference>
<dbReference type="InterPro" id="IPR036116">
    <property type="entry name" value="FN3_sf"/>
</dbReference>
<keyword evidence="2 8" id="KW-0812">Transmembrane</keyword>
<keyword evidence="3 9" id="KW-0732">Signal</keyword>
<dbReference type="AlphaFoldDB" id="A0A672ZBL9"/>
<keyword evidence="5 8" id="KW-0472">Membrane</keyword>
<evidence type="ECO:0000313" key="11">
    <source>
        <dbReference type="Ensembl" id="ENSSORP00005014234.1"/>
    </source>
</evidence>
<feature type="signal peptide" evidence="9">
    <location>
        <begin position="1"/>
        <end position="23"/>
    </location>
</feature>
<comment type="subcellular location">
    <subcellularLocation>
        <location evidence="1">Membrane</location>
        <topology evidence="1">Single-pass type I membrane protein</topology>
    </subcellularLocation>
</comment>
<dbReference type="FunCoup" id="A0A672ZBL9">
    <property type="interactions" value="11"/>
</dbReference>
<dbReference type="Ensembl" id="ENSSORT00005014656.1">
    <property type="protein sequence ID" value="ENSSORP00005014234.1"/>
    <property type="gene ID" value="ENSSORG00005007279.1"/>
</dbReference>
<sequence length="639" mass="70852">MWTGVVVLTRLLLVLLAWMPLWAQEDGTVTPQDCGLDCIRQGDPSCVYCRITQAEVKNALGFNPIHTFGSCVPWPCLELLAPSDPQICQHFVQAPDDVTVEFVDYLDPMSDTIVVSWRPSYYGISFLRGFQVSLQVLGGSIVACQLFLFHKNLSLPASHALKVYKSDPFSGLPLGTQYAVTVMALPVPEEWERFYHSTMFSTRSCAEKNGLERCKKDWYPKHIQVQQNGTTVTVTFNLAPPDLGITSYFSSCYANGLKTYTDITPNSKNRTHHSYQIHHLQEGTNYTCVIAANEVDAVRKTFKVHLTHTHKEPHSQPSVSPLAVILPLGLALAAIFVVLLMVLSRRGAKVQMKNLSIVPDVIKQHQENHAHQEVTSLPRHKLAPPRLLMVYSHYDGPAHINAVLRLGAFIQQHMATQVTLTSADPHQISDPLQVTGVLVWSDGLSGLSDGLSGGLSAGLSQVSLDLWDTLRVAEEGSASWYCRQIRDCDFVLVICSRGFSRRLEHPDNSVDDDDESRPVLSSGCAAAVHIIGAEVCRARTLGRDLSKYMSATFQDSEDHHVPLELRLVSSYRLTEDLPLLFSHLHGVALHRPGGVLKVQHLSEEGLTQVPAGAALRRAIYEAGLEMRAEHDQHQGHQNH</sequence>
<dbReference type="Pfam" id="PF16742">
    <property type="entry name" value="IL17R_D_N"/>
    <property type="match status" value="1"/>
</dbReference>
<name>A0A672ZBL9_9TELE</name>
<dbReference type="CDD" id="cd00063">
    <property type="entry name" value="FN3"/>
    <property type="match status" value="2"/>
</dbReference>
<dbReference type="SUPFAM" id="SSF49265">
    <property type="entry name" value="Fibronectin type III"/>
    <property type="match status" value="1"/>
</dbReference>
<reference evidence="11" key="1">
    <citation type="submission" date="2025-08" db="UniProtKB">
        <authorList>
            <consortium name="Ensembl"/>
        </authorList>
    </citation>
    <scope>IDENTIFICATION</scope>
</reference>
<evidence type="ECO:0000259" key="10">
    <source>
        <dbReference type="PROSITE" id="PS51534"/>
    </source>
</evidence>
<dbReference type="InterPro" id="IPR013568">
    <property type="entry name" value="SEFIR_dom"/>
</dbReference>
<dbReference type="GO" id="GO:0030368">
    <property type="term" value="F:interleukin-17 receptor activity"/>
    <property type="evidence" value="ECO:0007669"/>
    <property type="project" value="InterPro"/>
</dbReference>
<proteinExistence type="predicted"/>
<keyword evidence="7" id="KW-0325">Glycoprotein</keyword>
<feature type="transmembrane region" description="Helical" evidence="8">
    <location>
        <begin position="322"/>
        <end position="343"/>
    </location>
</feature>
<evidence type="ECO:0000256" key="7">
    <source>
        <dbReference type="ARBA" id="ARBA00023180"/>
    </source>
</evidence>
<gene>
    <name evidence="11" type="primary">si:ch211-207e14.4</name>
</gene>
<evidence type="ECO:0000256" key="6">
    <source>
        <dbReference type="ARBA" id="ARBA00023170"/>
    </source>
</evidence>
<dbReference type="PANTHER" id="PTHR15583:SF17">
    <property type="entry name" value="INTERLEUKIN-17 RECEPTOR D ISOFORM X1"/>
    <property type="match status" value="1"/>
</dbReference>
<organism evidence="11 12">
    <name type="scientific">Sphaeramia orbicularis</name>
    <name type="common">orbiculate cardinalfish</name>
    <dbReference type="NCBI Taxonomy" id="375764"/>
    <lineage>
        <taxon>Eukaryota</taxon>
        <taxon>Metazoa</taxon>
        <taxon>Chordata</taxon>
        <taxon>Craniata</taxon>
        <taxon>Vertebrata</taxon>
        <taxon>Euteleostomi</taxon>
        <taxon>Actinopterygii</taxon>
        <taxon>Neopterygii</taxon>
        <taxon>Teleostei</taxon>
        <taxon>Neoteleostei</taxon>
        <taxon>Acanthomorphata</taxon>
        <taxon>Gobiaria</taxon>
        <taxon>Kurtiformes</taxon>
        <taxon>Apogonoidei</taxon>
        <taxon>Apogonidae</taxon>
        <taxon>Apogoninae</taxon>
        <taxon>Sphaeramia</taxon>
    </lineage>
</organism>
<feature type="domain" description="SEFIR" evidence="10">
    <location>
        <begin position="384"/>
        <end position="582"/>
    </location>
</feature>
<evidence type="ECO:0000256" key="3">
    <source>
        <dbReference type="ARBA" id="ARBA00022729"/>
    </source>
</evidence>
<feature type="chain" id="PRO_5025529225" evidence="9">
    <location>
        <begin position="24"/>
        <end position="639"/>
    </location>
</feature>
<evidence type="ECO:0000256" key="8">
    <source>
        <dbReference type="SAM" id="Phobius"/>
    </source>
</evidence>
<dbReference type="PANTHER" id="PTHR15583">
    <property type="entry name" value="INTERLEUKIN-17 RECEPTOR"/>
    <property type="match status" value="1"/>
</dbReference>
<keyword evidence="12" id="KW-1185">Reference proteome</keyword>
<dbReference type="InterPro" id="IPR039465">
    <property type="entry name" value="IL-17_rcpt-like"/>
</dbReference>
<dbReference type="GO" id="GO:0016020">
    <property type="term" value="C:membrane"/>
    <property type="evidence" value="ECO:0007669"/>
    <property type="project" value="UniProtKB-SubCell"/>
</dbReference>
<dbReference type="PROSITE" id="PS51534">
    <property type="entry name" value="SEFIR"/>
    <property type="match status" value="1"/>
</dbReference>